<sequence>MTIFDLHAAVLDDYKDFVRSFIHIADPRIRDFVDAALQDQAHLWPDFLLQVSPDYVREANVDDLADRGVLHPKTAQIFRTPQAAPYHLYRHQVQAIEKARAGRSYVVTSGTGSGKSLTYFLPIVDYVLRQGDLRDRTVALIIYPMNALVNSQLQALETLKQSYERRMGHPFPVTFARYTGETRDEERQAIRQHPPHIILTNYMMAELMLVRPEDQRFLKAAGGELRFLVFDELHTYSGRQGADVAMLIRRLKERAAAPDLIHIGTSATMVAGKQSTPAQRRATVADFAGRLFGHPFQADDVIEETLEPYTRGGLPTPEELRDALHNINADPTLAPAPAAFRAHPLSRWIEHAFGLETDAEGGYRRRVPRSIPSAAEELAALTGVDARSCADALTRWLKIGGQLQGEDGGRAFAIKLHQFISQGRALFATLEPPDVRDLSMEGQYYGADDRLYYPLRFCRHCGQEYYHVRKGERGFAPHPLGYGEAGNEEESQAGYLMLAPADDWTEDLLPDDWRDARGRISSTYRNRVPQPYWVRPNGEAGTRPDTGAIRVWFQPEPFSICQNCGEYYTARENEFRKLATLSSEARSSATTVLAVSVLRHAASMAEVRDKLLSFTDNRQDAALQAGHFNDFVHRAVLRAALMAALQAREVLDAAEVAPQTVAYSALRLPDIARNSGLRDDTEAANQVWRVFTEWVDYLLFADLKRGWRVVQPNLEELGLLEITYRGLNALAADENSWNFSPAWMGLSPAEREEILRTILDYFRRKLAINARVLQRERQDEMRRRCEQHLNEFWGPDPDDRSLESATWFALNATAGRWTGFSLGPRSAVARYLRRRLGITSDEYQAFLPHLLDLLVGHGLLERTVKGEEQRYQVNTSSLIWKAGTGQPRRDEFFARRVEDQAYVMVERRSNEFFRRFYRTAAANLAAMEAREHTAQVVAAGERERRERRFRWAEEDTAKEAELGRRLPYLVCSPTMELGIDIADLDVVHMRNVPPTPANYAQRSGRAGRQGQAGLILTYCGAFNTHDQYFFRHREEMVAGSVRPPQLELANEALLQAHIHAMWLAEVGLPLRQSIEEVIDTADLENLALHPTVATEIRLKPARLDRLAERVAQMLHADWPALRAVPELNRVWIRRCLDEAAEQFDRAFDRWRELFRTATLQLQQAQHQMMNARKGADLQAAQRLQQEALRQRSLLLQIDVGREESDFYPYRYLASEGFLPGYNFPALPIRAWVPRGAQGEYIPRPRFLAIREFAPGNFIYHEGAQWEVVGFQTPPGGLQERVVERRICRVCGTFSELGADLCPGCGTQMDASHTPLFRLLEMPDVRTRRRSSITSNEEERRRRGYEIETAYRFALRENGQPRVQEADVLVQDEPVFRLVYAPAATLLRINHGPRGSNIPGFTVDVDNGEWLRSPEEAHKAKQPRNLDHVRLFVRNTRNLLLLRPVDPEMFAERPRVTTLLHALQRGLEAAFQLDESELAAEIIGEGEHQAILFYETSEGGSGVLRRLVDEPSSLAQIAGEALDRLHFDHTGQDKNPDCVAACYECLLSYRNQTDAPWLNRRSVRELLLALTESVVEPGIAGRSRREHLQWLRSLTDPQSRLELDFLDALERGGYRLPDDAQRGIEDPRCNVDFFYEPNVCVFLNGSVHDTPSQRTVDETLHRELEARGYKVIVIRYDDDLQAEIRKHPEVFGVR</sequence>
<keyword evidence="5" id="KW-0347">Helicase</keyword>
<accession>A0A540VEC6</accession>
<dbReference type="Pfam" id="PF00271">
    <property type="entry name" value="Helicase_C"/>
    <property type="match status" value="1"/>
</dbReference>
<dbReference type="PANTHER" id="PTHR47957:SF3">
    <property type="entry name" value="ATP-DEPENDENT HELICASE HRQ1"/>
    <property type="match status" value="1"/>
</dbReference>
<dbReference type="GO" id="GO:0036297">
    <property type="term" value="P:interstrand cross-link repair"/>
    <property type="evidence" value="ECO:0007669"/>
    <property type="project" value="TreeGrafter"/>
</dbReference>
<evidence type="ECO:0000256" key="2">
    <source>
        <dbReference type="ARBA" id="ARBA00022840"/>
    </source>
</evidence>
<proteinExistence type="predicted"/>
<dbReference type="SUPFAM" id="SSF52540">
    <property type="entry name" value="P-loop containing nucleoside triphosphate hydrolases"/>
    <property type="match status" value="2"/>
</dbReference>
<keyword evidence="6" id="KW-1185">Reference proteome</keyword>
<dbReference type="InterPro" id="IPR027417">
    <property type="entry name" value="P-loop_NTPase"/>
</dbReference>
<dbReference type="SMART" id="SM00487">
    <property type="entry name" value="DEXDc"/>
    <property type="match status" value="1"/>
</dbReference>
<feature type="domain" description="Helicase C-terminal" evidence="4">
    <location>
        <begin position="897"/>
        <end position="1054"/>
    </location>
</feature>
<name>A0A540VEC6_9CHLR</name>
<dbReference type="PROSITE" id="PS51194">
    <property type="entry name" value="HELICASE_CTER"/>
    <property type="match status" value="1"/>
</dbReference>
<dbReference type="CDD" id="cd17923">
    <property type="entry name" value="DEXHc_Hrq1-like"/>
    <property type="match status" value="1"/>
</dbReference>
<evidence type="ECO:0000256" key="1">
    <source>
        <dbReference type="ARBA" id="ARBA00022741"/>
    </source>
</evidence>
<comment type="caution">
    <text evidence="5">The sequence shown here is derived from an EMBL/GenBank/DDBJ whole genome shotgun (WGS) entry which is preliminary data.</text>
</comment>
<dbReference type="EMBL" id="VIGC01000017">
    <property type="protein sequence ID" value="TQE95052.1"/>
    <property type="molecule type" value="Genomic_DNA"/>
</dbReference>
<dbReference type="InterPro" id="IPR014001">
    <property type="entry name" value="Helicase_ATP-bd"/>
</dbReference>
<dbReference type="GO" id="GO:0043138">
    <property type="term" value="F:3'-5' DNA helicase activity"/>
    <property type="evidence" value="ECO:0007669"/>
    <property type="project" value="TreeGrafter"/>
</dbReference>
<dbReference type="InterPro" id="IPR011545">
    <property type="entry name" value="DEAD/DEAH_box_helicase_dom"/>
</dbReference>
<dbReference type="OrthoDB" id="9774462at2"/>
<dbReference type="PROSITE" id="PS51192">
    <property type="entry name" value="HELICASE_ATP_BIND_1"/>
    <property type="match status" value="1"/>
</dbReference>
<evidence type="ECO:0000259" key="3">
    <source>
        <dbReference type="PROSITE" id="PS51192"/>
    </source>
</evidence>
<dbReference type="PANTHER" id="PTHR47957">
    <property type="entry name" value="ATP-DEPENDENT HELICASE HRQ1"/>
    <property type="match status" value="1"/>
</dbReference>
<dbReference type="Gene3D" id="3.40.50.300">
    <property type="entry name" value="P-loop containing nucleotide triphosphate hydrolases"/>
    <property type="match status" value="2"/>
</dbReference>
<dbReference type="InterPro" id="IPR001650">
    <property type="entry name" value="Helicase_C-like"/>
</dbReference>
<dbReference type="InParanoid" id="A0A540VEC6"/>
<dbReference type="Proteomes" id="UP000317371">
    <property type="component" value="Unassembled WGS sequence"/>
</dbReference>
<keyword evidence="5" id="KW-0378">Hydrolase</keyword>
<evidence type="ECO:0000313" key="5">
    <source>
        <dbReference type="EMBL" id="TQE95052.1"/>
    </source>
</evidence>
<gene>
    <name evidence="5" type="ORF">FKZ61_13805</name>
</gene>
<dbReference type="Pfam" id="PF00270">
    <property type="entry name" value="DEAD"/>
    <property type="match status" value="1"/>
</dbReference>
<keyword evidence="1" id="KW-0547">Nucleotide-binding</keyword>
<organism evidence="5 6">
    <name type="scientific">Litorilinea aerophila</name>
    <dbReference type="NCBI Taxonomy" id="1204385"/>
    <lineage>
        <taxon>Bacteria</taxon>
        <taxon>Bacillati</taxon>
        <taxon>Chloroflexota</taxon>
        <taxon>Caldilineae</taxon>
        <taxon>Caldilineales</taxon>
        <taxon>Caldilineaceae</taxon>
        <taxon>Litorilinea</taxon>
    </lineage>
</organism>
<evidence type="ECO:0000259" key="4">
    <source>
        <dbReference type="PROSITE" id="PS51194"/>
    </source>
</evidence>
<dbReference type="GO" id="GO:0005524">
    <property type="term" value="F:ATP binding"/>
    <property type="evidence" value="ECO:0007669"/>
    <property type="project" value="UniProtKB-KW"/>
</dbReference>
<dbReference type="GO" id="GO:0006289">
    <property type="term" value="P:nucleotide-excision repair"/>
    <property type="evidence" value="ECO:0007669"/>
    <property type="project" value="TreeGrafter"/>
</dbReference>
<keyword evidence="2" id="KW-0067">ATP-binding</keyword>
<dbReference type="RefSeq" id="WP_141610729.1">
    <property type="nucleotide sequence ID" value="NZ_VIGC02000017.1"/>
</dbReference>
<feature type="domain" description="Helicase ATP-binding" evidence="3">
    <location>
        <begin position="96"/>
        <end position="269"/>
    </location>
</feature>
<dbReference type="GO" id="GO:0003676">
    <property type="term" value="F:nucleic acid binding"/>
    <property type="evidence" value="ECO:0007669"/>
    <property type="project" value="InterPro"/>
</dbReference>
<evidence type="ECO:0000313" key="6">
    <source>
        <dbReference type="Proteomes" id="UP000317371"/>
    </source>
</evidence>
<dbReference type="SMART" id="SM00490">
    <property type="entry name" value="HELICc"/>
    <property type="match status" value="1"/>
</dbReference>
<protein>
    <submittedName>
        <fullName evidence="5">DEAD/DEAH box helicase</fullName>
    </submittedName>
</protein>
<dbReference type="Pfam" id="PF09369">
    <property type="entry name" value="MZB"/>
    <property type="match status" value="1"/>
</dbReference>
<dbReference type="InterPro" id="IPR018973">
    <property type="entry name" value="MZB"/>
</dbReference>
<reference evidence="5 6" key="1">
    <citation type="submission" date="2019-06" db="EMBL/GenBank/DDBJ databases">
        <title>Genome sequence of Litorilinea aerophila BAA-2444.</title>
        <authorList>
            <person name="Maclea K.S."/>
            <person name="Maurais E.G."/>
            <person name="Iannazzi L.C."/>
        </authorList>
    </citation>
    <scope>NUCLEOTIDE SEQUENCE [LARGE SCALE GENOMIC DNA]</scope>
    <source>
        <strain evidence="5 6">ATCC BAA-2444</strain>
    </source>
</reference>
<dbReference type="Gene3D" id="3.40.960.10">
    <property type="entry name" value="VSR Endonuclease"/>
    <property type="match status" value="1"/>
</dbReference>